<dbReference type="Pfam" id="PF03483">
    <property type="entry name" value="B3_4"/>
    <property type="match status" value="1"/>
</dbReference>
<dbReference type="PANTHER" id="PTHR39209:SF2">
    <property type="entry name" value="CYTOPLASMIC PROTEIN"/>
    <property type="match status" value="1"/>
</dbReference>
<proteinExistence type="predicted"/>
<dbReference type="InterPro" id="IPR005146">
    <property type="entry name" value="B3/B4_tRNA-bd"/>
</dbReference>
<sequence>MRYSVDPSVFEINPRIKFGILVGRALKNSETLPSDQARLRNAEQKMRESYQDTQVRELLNISLYRSIMTKAGINPNKYPPSVEAMFKRIIKGTSLPAINALVDLCNAISIEQMISLGAHDLADIHADLEVRFAKEGDLFLPFGATDYESVDVGELVFASGNKVQTRKWIWRQSELGKTTIDSKNLFFQLVGFDDDKGASLNKAMEDIAHLITERFQGSCERYIVDQHNRSIEF</sequence>
<dbReference type="SUPFAM" id="SSF56037">
    <property type="entry name" value="PheT/TilS domain"/>
    <property type="match status" value="1"/>
</dbReference>
<organism evidence="2 3">
    <name type="scientific">Anaerospora hongkongensis</name>
    <dbReference type="NCBI Taxonomy" id="244830"/>
    <lineage>
        <taxon>Bacteria</taxon>
        <taxon>Bacillati</taxon>
        <taxon>Bacillota</taxon>
        <taxon>Negativicutes</taxon>
        <taxon>Selenomonadales</taxon>
        <taxon>Sporomusaceae</taxon>
        <taxon>Anaerospora</taxon>
    </lineage>
</organism>
<dbReference type="GO" id="GO:0004826">
    <property type="term" value="F:phenylalanine-tRNA ligase activity"/>
    <property type="evidence" value="ECO:0007669"/>
    <property type="project" value="InterPro"/>
</dbReference>
<dbReference type="Gene3D" id="3.50.40.10">
    <property type="entry name" value="Phenylalanyl-trna Synthetase, Chain B, domain 3"/>
    <property type="match status" value="1"/>
</dbReference>
<dbReference type="GO" id="GO:0003723">
    <property type="term" value="F:RNA binding"/>
    <property type="evidence" value="ECO:0007669"/>
    <property type="project" value="InterPro"/>
</dbReference>
<accession>A0A4R1PU78</accession>
<comment type="caution">
    <text evidence="2">The sequence shown here is derived from an EMBL/GenBank/DDBJ whole genome shotgun (WGS) entry which is preliminary data.</text>
</comment>
<dbReference type="SMART" id="SM00873">
    <property type="entry name" value="B3_4"/>
    <property type="match status" value="1"/>
</dbReference>
<dbReference type="InterPro" id="IPR020825">
    <property type="entry name" value="Phe-tRNA_synthase-like_B3/B4"/>
</dbReference>
<reference evidence="2 3" key="1">
    <citation type="submission" date="2019-03" db="EMBL/GenBank/DDBJ databases">
        <title>Genomic Encyclopedia of Type Strains, Phase IV (KMG-IV): sequencing the most valuable type-strain genomes for metagenomic binning, comparative biology and taxonomic classification.</title>
        <authorList>
            <person name="Goeker M."/>
        </authorList>
    </citation>
    <scope>NUCLEOTIDE SEQUENCE [LARGE SCALE GENOMIC DNA]</scope>
    <source>
        <strain evidence="2 3">DSM 15969</strain>
    </source>
</reference>
<keyword evidence="3" id="KW-1185">Reference proteome</keyword>
<dbReference type="RefSeq" id="WP_165898948.1">
    <property type="nucleotide sequence ID" value="NZ_SLUI01000012.1"/>
</dbReference>
<dbReference type="EMBL" id="SLUI01000012">
    <property type="protein sequence ID" value="TCL35463.1"/>
    <property type="molecule type" value="Genomic_DNA"/>
</dbReference>
<evidence type="ECO:0000313" key="3">
    <source>
        <dbReference type="Proteomes" id="UP000295063"/>
    </source>
</evidence>
<dbReference type="AlphaFoldDB" id="A0A4R1PU78"/>
<dbReference type="Proteomes" id="UP000295063">
    <property type="component" value="Unassembled WGS sequence"/>
</dbReference>
<feature type="domain" description="B3/B4 tRNA-binding" evidence="1">
    <location>
        <begin position="63"/>
        <end position="216"/>
    </location>
</feature>
<evidence type="ECO:0000259" key="1">
    <source>
        <dbReference type="SMART" id="SM00873"/>
    </source>
</evidence>
<protein>
    <submittedName>
        <fullName evidence="2">DNA/RNA-binding domain of Phe-tRNA-synthetase-like protein</fullName>
    </submittedName>
</protein>
<dbReference type="PANTHER" id="PTHR39209">
    <property type="match status" value="1"/>
</dbReference>
<name>A0A4R1PU78_9FIRM</name>
<gene>
    <name evidence="2" type="ORF">EV210_112124</name>
</gene>
<evidence type="ECO:0000313" key="2">
    <source>
        <dbReference type="EMBL" id="TCL35463.1"/>
    </source>
</evidence>